<evidence type="ECO:0000256" key="5">
    <source>
        <dbReference type="ARBA" id="ARBA00022692"/>
    </source>
</evidence>
<evidence type="ECO:0000256" key="7">
    <source>
        <dbReference type="ARBA" id="ARBA00022989"/>
    </source>
</evidence>
<comment type="subcellular location">
    <subcellularLocation>
        <location evidence="1">Golgi apparatus membrane</location>
        <topology evidence="1">Single-pass type II membrane protein</topology>
    </subcellularLocation>
</comment>
<evidence type="ECO:0008006" key="12">
    <source>
        <dbReference type="Google" id="ProtNLM"/>
    </source>
</evidence>
<evidence type="ECO:0000313" key="11">
    <source>
        <dbReference type="Proteomes" id="UP001432322"/>
    </source>
</evidence>
<proteinExistence type="inferred from homology"/>
<keyword evidence="3" id="KW-0328">Glycosyltransferase</keyword>
<evidence type="ECO:0000256" key="6">
    <source>
        <dbReference type="ARBA" id="ARBA00022968"/>
    </source>
</evidence>
<evidence type="ECO:0000256" key="2">
    <source>
        <dbReference type="ARBA" id="ARBA00006462"/>
    </source>
</evidence>
<reference evidence="10" key="1">
    <citation type="submission" date="2023-10" db="EMBL/GenBank/DDBJ databases">
        <title>Genome assembly of Pristionchus species.</title>
        <authorList>
            <person name="Yoshida K."/>
            <person name="Sommer R.J."/>
        </authorList>
    </citation>
    <scope>NUCLEOTIDE SEQUENCE</scope>
    <source>
        <strain evidence="10">RS5133</strain>
    </source>
</reference>
<dbReference type="GO" id="GO:0016263">
    <property type="term" value="F:glycoprotein-N-acetylgalactosamine 3-beta-galactosyltransferase activity"/>
    <property type="evidence" value="ECO:0007669"/>
    <property type="project" value="TreeGrafter"/>
</dbReference>
<dbReference type="InterPro" id="IPR002659">
    <property type="entry name" value="Glyco_trans_31"/>
</dbReference>
<evidence type="ECO:0000256" key="1">
    <source>
        <dbReference type="ARBA" id="ARBA00004323"/>
    </source>
</evidence>
<dbReference type="InterPro" id="IPR026050">
    <property type="entry name" value="C1GALT1/C1GALT1_chp1"/>
</dbReference>
<dbReference type="EMBL" id="BTSY01000001">
    <property type="protein sequence ID" value="GMT12211.1"/>
    <property type="molecule type" value="Genomic_DNA"/>
</dbReference>
<dbReference type="GO" id="GO:0000139">
    <property type="term" value="C:Golgi membrane"/>
    <property type="evidence" value="ECO:0007669"/>
    <property type="project" value="UniProtKB-SubCell"/>
</dbReference>
<keyword evidence="8" id="KW-0333">Golgi apparatus</keyword>
<dbReference type="Proteomes" id="UP001432322">
    <property type="component" value="Unassembled WGS sequence"/>
</dbReference>
<keyword evidence="7" id="KW-1133">Transmembrane helix</keyword>
<organism evidence="10 11">
    <name type="scientific">Pristionchus fissidentatus</name>
    <dbReference type="NCBI Taxonomy" id="1538716"/>
    <lineage>
        <taxon>Eukaryota</taxon>
        <taxon>Metazoa</taxon>
        <taxon>Ecdysozoa</taxon>
        <taxon>Nematoda</taxon>
        <taxon>Chromadorea</taxon>
        <taxon>Rhabditida</taxon>
        <taxon>Rhabditina</taxon>
        <taxon>Diplogasteromorpha</taxon>
        <taxon>Diplogasteroidea</taxon>
        <taxon>Neodiplogasteridae</taxon>
        <taxon>Pristionchus</taxon>
    </lineage>
</organism>
<evidence type="ECO:0000256" key="4">
    <source>
        <dbReference type="ARBA" id="ARBA00022679"/>
    </source>
</evidence>
<comment type="similarity">
    <text evidence="2">Belongs to the glycosyltransferase 31 family. Beta3-Gal-T subfamily.</text>
</comment>
<keyword evidence="5" id="KW-0812">Transmembrane</keyword>
<evidence type="ECO:0000313" key="10">
    <source>
        <dbReference type="EMBL" id="GMT12211.1"/>
    </source>
</evidence>
<accession>A0AAV5UY38</accession>
<keyword evidence="4" id="KW-0808">Transferase</keyword>
<evidence type="ECO:0000256" key="9">
    <source>
        <dbReference type="ARBA" id="ARBA00023136"/>
    </source>
</evidence>
<dbReference type="PANTHER" id="PTHR23033">
    <property type="entry name" value="BETA1,3-GALACTOSYLTRANSFERASE"/>
    <property type="match status" value="1"/>
</dbReference>
<sequence length="114" mass="13835">YLDVQAMAVNETWLHRCDHGVFFTNEPFEEDKKVPFRTVFAGIPDTYDNLFYKSRYAFYYISNILKANFEWYVKADDDTFFILENLRSYLRKFDPNEPYYFGYRMSHFLVGARL</sequence>
<feature type="non-terminal residue" evidence="10">
    <location>
        <position position="1"/>
    </location>
</feature>
<keyword evidence="6" id="KW-0735">Signal-anchor</keyword>
<comment type="caution">
    <text evidence="10">The sequence shown here is derived from an EMBL/GenBank/DDBJ whole genome shotgun (WGS) entry which is preliminary data.</text>
</comment>
<name>A0AAV5UY38_9BILA</name>
<gene>
    <name evidence="10" type="ORF">PFISCL1PPCAC_3508</name>
</gene>
<dbReference type="Gene3D" id="3.90.550.50">
    <property type="match status" value="1"/>
</dbReference>
<evidence type="ECO:0000256" key="3">
    <source>
        <dbReference type="ARBA" id="ARBA00022676"/>
    </source>
</evidence>
<keyword evidence="11" id="KW-1185">Reference proteome</keyword>
<evidence type="ECO:0000256" key="8">
    <source>
        <dbReference type="ARBA" id="ARBA00023034"/>
    </source>
</evidence>
<dbReference type="Pfam" id="PF01762">
    <property type="entry name" value="Galactosyl_T"/>
    <property type="match status" value="1"/>
</dbReference>
<keyword evidence="9" id="KW-0472">Membrane</keyword>
<dbReference type="AlphaFoldDB" id="A0AAV5UY38"/>
<dbReference type="PANTHER" id="PTHR23033:SF12">
    <property type="entry name" value="GLYCOPROTEIN-N-ACETYLGALACTOSAMINE 3-BETA-GALACTOSYLTRANSFERASE 1-RELATED"/>
    <property type="match status" value="1"/>
</dbReference>
<protein>
    <recommendedName>
        <fullName evidence="12">Hexosyltransferase</fullName>
    </recommendedName>
</protein>